<evidence type="ECO:0000259" key="5">
    <source>
        <dbReference type="PROSITE" id="PS51755"/>
    </source>
</evidence>
<gene>
    <name evidence="6" type="ORF">D7294_17500</name>
</gene>
<evidence type="ECO:0000256" key="3">
    <source>
        <dbReference type="ARBA" id="ARBA00023125"/>
    </source>
</evidence>
<dbReference type="InterPro" id="IPR011990">
    <property type="entry name" value="TPR-like_helical_dom_sf"/>
</dbReference>
<dbReference type="GO" id="GO:0043531">
    <property type="term" value="F:ADP binding"/>
    <property type="evidence" value="ECO:0007669"/>
    <property type="project" value="InterPro"/>
</dbReference>
<keyword evidence="2" id="KW-0902">Two-component regulatory system</keyword>
<dbReference type="AlphaFoldDB" id="A0A3A9YYP7"/>
<dbReference type="SMART" id="SM01043">
    <property type="entry name" value="BTAD"/>
    <property type="match status" value="1"/>
</dbReference>
<dbReference type="Pfam" id="PF03704">
    <property type="entry name" value="BTAD"/>
    <property type="match status" value="1"/>
</dbReference>
<keyword evidence="7" id="KW-1185">Reference proteome</keyword>
<feature type="DNA-binding region" description="OmpR/PhoB-type" evidence="4">
    <location>
        <begin position="1"/>
        <end position="94"/>
    </location>
</feature>
<dbReference type="Pfam" id="PF00486">
    <property type="entry name" value="Trans_reg_C"/>
    <property type="match status" value="1"/>
</dbReference>
<dbReference type="InterPro" id="IPR016032">
    <property type="entry name" value="Sig_transdc_resp-reg_C-effctor"/>
</dbReference>
<dbReference type="PRINTS" id="PR00364">
    <property type="entry name" value="DISEASERSIST"/>
</dbReference>
<dbReference type="SUPFAM" id="SSF46894">
    <property type="entry name" value="C-terminal effector domain of the bipartite response regulators"/>
    <property type="match status" value="1"/>
</dbReference>
<dbReference type="GO" id="GO:0003677">
    <property type="term" value="F:DNA binding"/>
    <property type="evidence" value="ECO:0007669"/>
    <property type="project" value="UniProtKB-UniRule"/>
</dbReference>
<dbReference type="Gene3D" id="1.25.40.10">
    <property type="entry name" value="Tetratricopeptide repeat domain"/>
    <property type="match status" value="2"/>
</dbReference>
<proteinExistence type="inferred from homology"/>
<dbReference type="InterPro" id="IPR001867">
    <property type="entry name" value="OmpR/PhoB-type_DNA-bd"/>
</dbReference>
<dbReference type="SUPFAM" id="SSF48452">
    <property type="entry name" value="TPR-like"/>
    <property type="match status" value="3"/>
</dbReference>
<evidence type="ECO:0000256" key="2">
    <source>
        <dbReference type="ARBA" id="ARBA00023012"/>
    </source>
</evidence>
<dbReference type="SMART" id="SM00862">
    <property type="entry name" value="Trans_reg_C"/>
    <property type="match status" value="1"/>
</dbReference>
<dbReference type="PROSITE" id="PS51755">
    <property type="entry name" value="OMPR_PHOB"/>
    <property type="match status" value="1"/>
</dbReference>
<dbReference type="Gene3D" id="3.40.50.300">
    <property type="entry name" value="P-loop containing nucleotide triphosphate hydrolases"/>
    <property type="match status" value="1"/>
</dbReference>
<dbReference type="InterPro" id="IPR019734">
    <property type="entry name" value="TPR_rpt"/>
</dbReference>
<sequence length="1081" mass="115499">MARVQVGILGPLQVGPTQGRPLAIGGARLRALLIRLALDAGCPVRVEALADAVWGEAVPADQANALQSLVSRLRRALPRPDVIVSEPGGYRLAVPPEAVDAFRFEQLAAQGHRALAAGEAAQAAGLLREALALWRGPALADAGETAYALAPAARLEELRLTAREDLYEAELALGRAAEVVAEVEELVAAQPLRERPRGLLMRTRYAAGRHAEALAAYEEYRGLLAEELGTDPSPALRELHLALLRATPPGPAPAGAWPRPARPRAALTSFIGREEELRLIAKQTAENRLVTLVGPGGAGKTRLATTTAAALAEDFPGGVWVAELAPVTGEEDVPQAVLDALGGALSLRVDPRRTPVRQDTLGLLVQALSGPRSLLVLDNCEHLVAAAALLADHLLGGCEELHILATSREPLGILGETLSPVGPLRLPRPEAPAEEAVATPAVRLFTDRAVAVRPGFVVDDSNVAAVVEICRRLDGLPLAIELAAARLRSLDPGHLAARLDDRFRLLTGGSRTAMPRHQTLRAVVAWSWELLTGPERDLAEQLAVFSGGVTPQTAEGVCGVPGPEALDLLTSLADKSLLQRAPSADAATPRFRMLETLREYGLERLAEQGRARRVRDAHAAYFLELAETAEPRLRGPEQIEWIDLLMAERDNLLAALHHAVGTEDAATAVRLAAALAMFWTMRGTHPDAAHWLDLALGVPGESPWESRAVALGFQVLSKAASGHPQEAEAAAEELREQLRKAGDGPRPKILAVLEPGLAMFGDREAEGLRLTQRGLREEDPWVRGMLRLMRAAIRENEGNFTAGHEELDLAAEEFRRAGDRWGLGMTLSVLGEAHRLAGELPEAAAAFEEAMRLMRTLHTEDEPEQLSLRLAGLRIYAGQTEGVAEELAGIAERSRRRGDGPHAYAHAMIVLGDLARYSGELAEARAHYEKVAEVFARHTFAQPQLSALLGASHALIDLAEGDLDRASERLVAAFDEALDVRDMPVAGAVGVAVACLCAARGEAERAARALGASTGVRGAADPLNPDVAALVERLRAELGADAYRAAYDRGLALPREESCALLRLAAVAADREGEEHREQAH</sequence>
<dbReference type="InterPro" id="IPR027417">
    <property type="entry name" value="P-loop_NTPase"/>
</dbReference>
<comment type="similarity">
    <text evidence="1">Belongs to the AfsR/DnrI/RedD regulatory family.</text>
</comment>
<evidence type="ECO:0000313" key="6">
    <source>
        <dbReference type="EMBL" id="RKN40869.1"/>
    </source>
</evidence>
<keyword evidence="3 4" id="KW-0238">DNA-binding</keyword>
<organism evidence="6 7">
    <name type="scientific">Streptomyces hoynatensis</name>
    <dbReference type="NCBI Taxonomy" id="1141874"/>
    <lineage>
        <taxon>Bacteria</taxon>
        <taxon>Bacillati</taxon>
        <taxon>Actinomycetota</taxon>
        <taxon>Actinomycetes</taxon>
        <taxon>Kitasatosporales</taxon>
        <taxon>Streptomycetaceae</taxon>
        <taxon>Streptomyces</taxon>
    </lineage>
</organism>
<protein>
    <submittedName>
        <fullName evidence="6">Helix-turn-helix domain-containing protein</fullName>
    </submittedName>
</protein>
<dbReference type="PANTHER" id="PTHR47691">
    <property type="entry name" value="REGULATOR-RELATED"/>
    <property type="match status" value="1"/>
</dbReference>
<name>A0A3A9YYP7_9ACTN</name>
<accession>A0A3A9YYP7</accession>
<dbReference type="GO" id="GO:0006355">
    <property type="term" value="P:regulation of DNA-templated transcription"/>
    <property type="evidence" value="ECO:0007669"/>
    <property type="project" value="InterPro"/>
</dbReference>
<feature type="domain" description="OmpR/PhoB-type" evidence="5">
    <location>
        <begin position="1"/>
        <end position="94"/>
    </location>
</feature>
<evidence type="ECO:0000256" key="4">
    <source>
        <dbReference type="PROSITE-ProRule" id="PRU01091"/>
    </source>
</evidence>
<dbReference type="SMART" id="SM00028">
    <property type="entry name" value="TPR"/>
    <property type="match status" value="2"/>
</dbReference>
<dbReference type="PANTHER" id="PTHR47691:SF3">
    <property type="entry name" value="HTH-TYPE TRANSCRIPTIONAL REGULATOR RV0890C-RELATED"/>
    <property type="match status" value="1"/>
</dbReference>
<dbReference type="InterPro" id="IPR058852">
    <property type="entry name" value="HTH_77"/>
</dbReference>
<dbReference type="Gene3D" id="1.10.10.10">
    <property type="entry name" value="Winged helix-like DNA-binding domain superfamily/Winged helix DNA-binding domain"/>
    <property type="match status" value="1"/>
</dbReference>
<evidence type="ECO:0000313" key="7">
    <source>
        <dbReference type="Proteomes" id="UP000272474"/>
    </source>
</evidence>
<dbReference type="EMBL" id="RBAL01000009">
    <property type="protein sequence ID" value="RKN40869.1"/>
    <property type="molecule type" value="Genomic_DNA"/>
</dbReference>
<dbReference type="CDD" id="cd15831">
    <property type="entry name" value="BTAD"/>
    <property type="match status" value="1"/>
</dbReference>
<dbReference type="GO" id="GO:0000160">
    <property type="term" value="P:phosphorelay signal transduction system"/>
    <property type="evidence" value="ECO:0007669"/>
    <property type="project" value="UniProtKB-KW"/>
</dbReference>
<dbReference type="Pfam" id="PF25872">
    <property type="entry name" value="HTH_77"/>
    <property type="match status" value="1"/>
</dbReference>
<reference evidence="6 7" key="1">
    <citation type="journal article" date="2014" name="Int. J. Syst. Evol. Microbiol.">
        <title>Streptomyces hoynatensis sp. nov., isolated from deep marine sediment.</title>
        <authorList>
            <person name="Veyisoglu A."/>
            <person name="Sahin N."/>
        </authorList>
    </citation>
    <scope>NUCLEOTIDE SEQUENCE [LARGE SCALE GENOMIC DNA]</scope>
    <source>
        <strain evidence="6 7">KCTC 29097</strain>
    </source>
</reference>
<dbReference type="InterPro" id="IPR005158">
    <property type="entry name" value="BTAD"/>
</dbReference>
<dbReference type="Proteomes" id="UP000272474">
    <property type="component" value="Unassembled WGS sequence"/>
</dbReference>
<dbReference type="SUPFAM" id="SSF52540">
    <property type="entry name" value="P-loop containing nucleoside triphosphate hydrolases"/>
    <property type="match status" value="1"/>
</dbReference>
<comment type="caution">
    <text evidence="6">The sequence shown here is derived from an EMBL/GenBank/DDBJ whole genome shotgun (WGS) entry which is preliminary data.</text>
</comment>
<dbReference type="InterPro" id="IPR036388">
    <property type="entry name" value="WH-like_DNA-bd_sf"/>
</dbReference>
<dbReference type="OrthoDB" id="499349at2"/>
<evidence type="ECO:0000256" key="1">
    <source>
        <dbReference type="ARBA" id="ARBA00005820"/>
    </source>
</evidence>